<sequence length="209" mass="23623">MKETMITSVIELVKEGIAASFDYAAYKEMVSTLLETGKSTGQEQSEALTNYSLLNERRMKRLDKTITINSSIREAIATMHMDVTWLVLTEGWCGDAAQSLPILNKLAAINPGINLRIVLRDQHTELMDKFLTNNGRSIPKLIAYDANEEQVLYTWGPRPSIATKMVEAFKKEHGNLNAVFKQDLQVWYNKDKGETLVNDFVELLKNHSA</sequence>
<organism evidence="1 2">
    <name type="scientific">Aquimarina intermedia</name>
    <dbReference type="NCBI Taxonomy" id="350814"/>
    <lineage>
        <taxon>Bacteria</taxon>
        <taxon>Pseudomonadati</taxon>
        <taxon>Bacteroidota</taxon>
        <taxon>Flavobacteriia</taxon>
        <taxon>Flavobacteriales</taxon>
        <taxon>Flavobacteriaceae</taxon>
        <taxon>Aquimarina</taxon>
    </lineage>
</organism>
<dbReference type="CDD" id="cd01659">
    <property type="entry name" value="TRX_superfamily"/>
    <property type="match status" value="1"/>
</dbReference>
<gene>
    <name evidence="1" type="ORF">BD809_101299</name>
</gene>
<dbReference type="Proteomes" id="UP000324376">
    <property type="component" value="Unassembled WGS sequence"/>
</dbReference>
<dbReference type="RefSeq" id="WP_246131391.1">
    <property type="nucleotide sequence ID" value="NZ_VNHU01000001.1"/>
</dbReference>
<evidence type="ECO:0000313" key="1">
    <source>
        <dbReference type="EMBL" id="TYP77149.1"/>
    </source>
</evidence>
<dbReference type="InterPro" id="IPR036249">
    <property type="entry name" value="Thioredoxin-like_sf"/>
</dbReference>
<protein>
    <submittedName>
        <fullName evidence="1">Thioredoxin-like protein</fullName>
    </submittedName>
</protein>
<evidence type="ECO:0000313" key="2">
    <source>
        <dbReference type="Proteomes" id="UP000324376"/>
    </source>
</evidence>
<accession>A0A5S5CDB5</accession>
<dbReference type="Gene3D" id="3.40.30.10">
    <property type="entry name" value="Glutaredoxin"/>
    <property type="match status" value="1"/>
</dbReference>
<dbReference type="AlphaFoldDB" id="A0A5S5CDB5"/>
<keyword evidence="2" id="KW-1185">Reference proteome</keyword>
<comment type="caution">
    <text evidence="1">The sequence shown here is derived from an EMBL/GenBank/DDBJ whole genome shotgun (WGS) entry which is preliminary data.</text>
</comment>
<dbReference type="EMBL" id="VNHU01000001">
    <property type="protein sequence ID" value="TYP77149.1"/>
    <property type="molecule type" value="Genomic_DNA"/>
</dbReference>
<proteinExistence type="predicted"/>
<dbReference type="Pfam" id="PF14595">
    <property type="entry name" value="Thioredoxin_9"/>
    <property type="match status" value="1"/>
</dbReference>
<name>A0A5S5CDB5_9FLAO</name>
<dbReference type="SUPFAM" id="SSF52833">
    <property type="entry name" value="Thioredoxin-like"/>
    <property type="match status" value="1"/>
</dbReference>
<reference evidence="1 2" key="1">
    <citation type="submission" date="2019-07" db="EMBL/GenBank/DDBJ databases">
        <title>Genomic Encyclopedia of Archaeal and Bacterial Type Strains, Phase II (KMG-II): from individual species to whole genera.</title>
        <authorList>
            <person name="Goeker M."/>
        </authorList>
    </citation>
    <scope>NUCLEOTIDE SEQUENCE [LARGE SCALE GENOMIC DNA]</scope>
    <source>
        <strain evidence="1 2">DSM 17527</strain>
    </source>
</reference>